<evidence type="ECO:0000313" key="2">
    <source>
        <dbReference type="Proteomes" id="UP000724584"/>
    </source>
</evidence>
<organism evidence="1 2">
    <name type="scientific">Chaetomium tenue</name>
    <dbReference type="NCBI Taxonomy" id="1854479"/>
    <lineage>
        <taxon>Eukaryota</taxon>
        <taxon>Fungi</taxon>
        <taxon>Dikarya</taxon>
        <taxon>Ascomycota</taxon>
        <taxon>Pezizomycotina</taxon>
        <taxon>Sordariomycetes</taxon>
        <taxon>Sordariomycetidae</taxon>
        <taxon>Sordariales</taxon>
        <taxon>Chaetomiaceae</taxon>
        <taxon>Chaetomium</taxon>
    </lineage>
</organism>
<keyword evidence="2" id="KW-1185">Reference proteome</keyword>
<dbReference type="EMBL" id="JAGIZQ010000007">
    <property type="protein sequence ID" value="KAH6617267.1"/>
    <property type="molecule type" value="Genomic_DNA"/>
</dbReference>
<keyword evidence="1" id="KW-0378">Hydrolase</keyword>
<name>A0ACB7NX22_9PEZI</name>
<comment type="caution">
    <text evidence="1">The sequence shown here is derived from an EMBL/GenBank/DDBJ whole genome shotgun (WGS) entry which is preliminary data.</text>
</comment>
<proteinExistence type="predicted"/>
<accession>A0ACB7NX22</accession>
<evidence type="ECO:0000313" key="1">
    <source>
        <dbReference type="EMBL" id="KAH6617267.1"/>
    </source>
</evidence>
<protein>
    <submittedName>
        <fullName evidence="1">Alpha/Beta hydrolase protein</fullName>
    </submittedName>
</protein>
<sequence length="351" mass="38950">MRRLPVAHRPASWLDPFASVRRYAGDQATICRSAGPRRHLGAYAPLCRHFAPTDARIKGLGKEIADECALVSVKTSLTRCATEAPQHPIVLAHGLLGFAELKLAGSYLPSIHYWRGIREALSANHAEVITASVPPSDSIEKRAAKLAEDIEAQARGKSINIVAHSMGGLDARYMISRLQPTGIKVKSLITVATPHHGSPFADYLIDGIGPHYLPRLYQLWERTTGWEPNAFAQLTTKYMAEEFNPKTPDDPAVRYFSYGATVKHKPPLLSPFRHSHRVIEEREGPNDGLVSVESSKWGTYKGTLLGVNHLDLINWSNRFRFTVQKWMGHPPSFNAVAFYLDIGDMLAEEGL</sequence>
<reference evidence="1 2" key="1">
    <citation type="journal article" date="2021" name="Nat. Commun.">
        <title>Genetic determinants of endophytism in the Arabidopsis root mycobiome.</title>
        <authorList>
            <person name="Mesny F."/>
            <person name="Miyauchi S."/>
            <person name="Thiergart T."/>
            <person name="Pickel B."/>
            <person name="Atanasova L."/>
            <person name="Karlsson M."/>
            <person name="Huettel B."/>
            <person name="Barry K.W."/>
            <person name="Haridas S."/>
            <person name="Chen C."/>
            <person name="Bauer D."/>
            <person name="Andreopoulos W."/>
            <person name="Pangilinan J."/>
            <person name="LaButti K."/>
            <person name="Riley R."/>
            <person name="Lipzen A."/>
            <person name="Clum A."/>
            <person name="Drula E."/>
            <person name="Henrissat B."/>
            <person name="Kohler A."/>
            <person name="Grigoriev I.V."/>
            <person name="Martin F.M."/>
            <person name="Hacquard S."/>
        </authorList>
    </citation>
    <scope>NUCLEOTIDE SEQUENCE [LARGE SCALE GENOMIC DNA]</scope>
    <source>
        <strain evidence="1 2">MPI-SDFR-AT-0079</strain>
    </source>
</reference>
<dbReference type="Proteomes" id="UP000724584">
    <property type="component" value="Unassembled WGS sequence"/>
</dbReference>
<gene>
    <name evidence="1" type="ORF">F5144DRAFT_387715</name>
</gene>